<evidence type="ECO:0000313" key="4">
    <source>
        <dbReference type="Proteomes" id="UP000217999"/>
    </source>
</evidence>
<comment type="caution">
    <text evidence="3">The sequence shown here is derived from an EMBL/GenBank/DDBJ whole genome shotgun (WGS) entry which is preliminary data.</text>
</comment>
<dbReference type="AlphaFoldDB" id="A0A2A2ABQ1"/>
<dbReference type="RefSeq" id="WP_095549293.1">
    <property type="nucleotide sequence ID" value="NZ_NSJF01000002.1"/>
</dbReference>
<feature type="transmembrane region" description="Helical" evidence="2">
    <location>
        <begin position="30"/>
        <end position="49"/>
    </location>
</feature>
<protein>
    <submittedName>
        <fullName evidence="3">Uncharacterized protein</fullName>
    </submittedName>
</protein>
<feature type="region of interest" description="Disordered" evidence="1">
    <location>
        <begin position="193"/>
        <end position="218"/>
    </location>
</feature>
<keyword evidence="2" id="KW-0812">Transmembrane</keyword>
<organism evidence="3 4">
    <name type="scientific">Vandammella animalimorsus</name>
    <dbReference type="NCBI Taxonomy" id="2029117"/>
    <lineage>
        <taxon>Bacteria</taxon>
        <taxon>Pseudomonadati</taxon>
        <taxon>Pseudomonadota</taxon>
        <taxon>Betaproteobacteria</taxon>
        <taxon>Burkholderiales</taxon>
        <taxon>Comamonadaceae</taxon>
        <taxon>Vandammella</taxon>
    </lineage>
</organism>
<name>A0A2A2ABQ1_9BURK</name>
<evidence type="ECO:0000256" key="2">
    <source>
        <dbReference type="SAM" id="Phobius"/>
    </source>
</evidence>
<evidence type="ECO:0000313" key="3">
    <source>
        <dbReference type="EMBL" id="PAT35168.1"/>
    </source>
</evidence>
<dbReference type="Proteomes" id="UP000217999">
    <property type="component" value="Unassembled WGS sequence"/>
</dbReference>
<evidence type="ECO:0000256" key="1">
    <source>
        <dbReference type="SAM" id="MobiDB-lite"/>
    </source>
</evidence>
<proteinExistence type="predicted"/>
<sequence length="307" mass="34835">MKNYLATKWKSLTAWSSITWGQGLIGKAKVVLAWHGLAIVIMASVALLMPDVELELRPAMKEPALLCHQQQSFDEIIAAEDVTNQALLEKFRHQPEVLVRIMTSDSYMQRDNWAVYQERMRKIARGQCREVAHGDPVTANWMEWQSSKDDAAPLKPKRMQVTYQGQTYWAYARQWQKATGEVVAAADRAPLMISRKSPDGNDRSPPPVVDETQAQTSIKRRPVPPFARNESYAQVRVVLLRDGWLPVISQDADHCMEGDSRCEGRPEMQSCSGSGLAICRFRWQRDGQWLTICTAGEEQAMFHSVCE</sequence>
<gene>
    <name evidence="3" type="ORF">CK620_04455</name>
</gene>
<keyword evidence="2" id="KW-0472">Membrane</keyword>
<accession>A0A2A2ABQ1</accession>
<reference evidence="3 4" key="1">
    <citation type="submission" date="2017-08" db="EMBL/GenBank/DDBJ databases">
        <title>WGS of Clinical strains of the CDC Group NO-1 linked to zoonotic infections in humans.</title>
        <authorList>
            <person name="Bernier A.-M."/>
            <person name="Bernard K."/>
        </authorList>
    </citation>
    <scope>NUCLEOTIDE SEQUENCE [LARGE SCALE GENOMIC DNA]</scope>
    <source>
        <strain evidence="3 4">NML03-0146</strain>
    </source>
</reference>
<keyword evidence="2" id="KW-1133">Transmembrane helix</keyword>
<dbReference type="EMBL" id="NSJF01000002">
    <property type="protein sequence ID" value="PAT35168.1"/>
    <property type="molecule type" value="Genomic_DNA"/>
</dbReference>